<keyword evidence="5" id="KW-1185">Reference proteome</keyword>
<evidence type="ECO:0000259" key="3">
    <source>
        <dbReference type="PROSITE" id="PS50198"/>
    </source>
</evidence>
<organism evidence="4 5">
    <name type="scientific">Brumimicrobium aurantiacum</name>
    <dbReference type="NCBI Taxonomy" id="1737063"/>
    <lineage>
        <taxon>Bacteria</taxon>
        <taxon>Pseudomonadati</taxon>
        <taxon>Bacteroidota</taxon>
        <taxon>Flavobacteriia</taxon>
        <taxon>Flavobacteriales</taxon>
        <taxon>Crocinitomicaceae</taxon>
        <taxon>Brumimicrobium</taxon>
    </lineage>
</organism>
<dbReference type="EMBL" id="QURB01000004">
    <property type="protein sequence ID" value="RFC54331.1"/>
    <property type="molecule type" value="Genomic_DNA"/>
</dbReference>
<proteinExistence type="predicted"/>
<dbReference type="Gene3D" id="3.10.50.40">
    <property type="match status" value="2"/>
</dbReference>
<dbReference type="Proteomes" id="UP000257127">
    <property type="component" value="Unassembled WGS sequence"/>
</dbReference>
<dbReference type="InterPro" id="IPR000297">
    <property type="entry name" value="PPIase_PpiC"/>
</dbReference>
<dbReference type="PANTHER" id="PTHR47245:SF2">
    <property type="entry name" value="PEPTIDYL-PROLYL CIS-TRANS ISOMERASE HP_0175-RELATED"/>
    <property type="match status" value="1"/>
</dbReference>
<keyword evidence="1" id="KW-0697">Rotamase</keyword>
<reference evidence="4 5" key="1">
    <citation type="submission" date="2018-08" db="EMBL/GenBank/DDBJ databases">
        <title>The draft genome squence of Brumimicrobium sp. N62.</title>
        <authorList>
            <person name="Du Z.-J."/>
            <person name="Luo H.-R."/>
        </authorList>
    </citation>
    <scope>NUCLEOTIDE SEQUENCE [LARGE SCALE GENOMIC DNA]</scope>
    <source>
        <strain evidence="4 5">N62</strain>
    </source>
</reference>
<sequence length="657" mass="75486">MLYIMFLKKFLTLSIATLAITFNANSQKGGDEVVMTVNGEEITKNEFLQVYLKNNEAPKYDKESLDEYVELYKKFKLKVAEAEALQYDTIPSLKRELKGYKEQLAHPYLVDSSKTKELLQEAYNRMKSEVKAAHILIKLPQDAVPSDTLIAYNKALALKAKIDKGADFGAIAASSSEDPSAKMNKGELGYFTAFQMVYPFETAAYNLEIGEVSMPVRSSFGYHLIKVSDKRPARGTITAAHIMVMTQANDKPEDIANAEKKINEIYVKLQDGESFEKLAKSYSDDQGSKAKGGQLPPFGSGTNQRMVTEFEDAAFALKENGDYSKPFKTDYGFHIVKRIDYKPLGSFEELSSQIKQKLNRGDRANQSEMAFIAKLKEENSFKDKGSKRLTWFYENIDSTVFKKNWEKPELDKNKWMFKYNGEKFEMQSFLDFIAKSKIRKPVPVRNFIDEKYKQWQAAEIMNDEKSRLEDKYPAYKALLQEYHDGVLLYEIMKDKVWDKAIKDTVGLQKFFEANQADYQWTDRIDGIIYSSNKKEMLLEAKLLEDIDSLTMYDILNKVNAESQLNLEADKGKFIQSNNEVLKNRSFNEGANEIFKMGDKYYFVVVNELMPAGPKSLKEARGSVIQAYQEHLEKEWLKELSEKHTINVNQEVLYRIGE</sequence>
<dbReference type="PROSITE" id="PS50198">
    <property type="entry name" value="PPIC_PPIASE_2"/>
    <property type="match status" value="2"/>
</dbReference>
<protein>
    <submittedName>
        <fullName evidence="4">Peptidylprolyl isomerase</fullName>
    </submittedName>
</protein>
<keyword evidence="2" id="KW-0732">Signal</keyword>
<feature type="signal peptide" evidence="2">
    <location>
        <begin position="1"/>
        <end position="26"/>
    </location>
</feature>
<dbReference type="AlphaFoldDB" id="A0A3E1EXQ4"/>
<feature type="domain" description="PpiC" evidence="3">
    <location>
        <begin position="234"/>
        <end position="340"/>
    </location>
</feature>
<feature type="domain" description="PpiC" evidence="3">
    <location>
        <begin position="127"/>
        <end position="229"/>
    </location>
</feature>
<keyword evidence="1 4" id="KW-0413">Isomerase</keyword>
<dbReference type="PANTHER" id="PTHR47245">
    <property type="entry name" value="PEPTIDYLPROLYL ISOMERASE"/>
    <property type="match status" value="1"/>
</dbReference>
<feature type="chain" id="PRO_5017553289" evidence="2">
    <location>
        <begin position="27"/>
        <end position="657"/>
    </location>
</feature>
<evidence type="ECO:0000313" key="4">
    <source>
        <dbReference type="EMBL" id="RFC54331.1"/>
    </source>
</evidence>
<dbReference type="SUPFAM" id="SSF54534">
    <property type="entry name" value="FKBP-like"/>
    <property type="match status" value="2"/>
</dbReference>
<accession>A0A3E1EXQ4</accession>
<dbReference type="Pfam" id="PF00639">
    <property type="entry name" value="Rotamase"/>
    <property type="match status" value="1"/>
</dbReference>
<evidence type="ECO:0000313" key="5">
    <source>
        <dbReference type="Proteomes" id="UP000257127"/>
    </source>
</evidence>
<evidence type="ECO:0000256" key="1">
    <source>
        <dbReference type="PROSITE-ProRule" id="PRU00278"/>
    </source>
</evidence>
<dbReference type="InterPro" id="IPR050245">
    <property type="entry name" value="PrsA_foldase"/>
</dbReference>
<dbReference type="GO" id="GO:0003755">
    <property type="term" value="F:peptidyl-prolyl cis-trans isomerase activity"/>
    <property type="evidence" value="ECO:0007669"/>
    <property type="project" value="UniProtKB-KW"/>
</dbReference>
<comment type="caution">
    <text evidence="4">The sequence shown here is derived from an EMBL/GenBank/DDBJ whole genome shotgun (WGS) entry which is preliminary data.</text>
</comment>
<dbReference type="Pfam" id="PF13616">
    <property type="entry name" value="Rotamase_3"/>
    <property type="match status" value="1"/>
</dbReference>
<dbReference type="InterPro" id="IPR046357">
    <property type="entry name" value="PPIase_dom_sf"/>
</dbReference>
<name>A0A3E1EXQ4_9FLAO</name>
<dbReference type="OrthoDB" id="14196at2"/>
<evidence type="ECO:0000256" key="2">
    <source>
        <dbReference type="SAM" id="SignalP"/>
    </source>
</evidence>
<gene>
    <name evidence="4" type="ORF">DXU93_07840</name>
</gene>